<dbReference type="PANTHER" id="PTHR30373">
    <property type="entry name" value="UPF0603 PROTEIN YGCG"/>
    <property type="match status" value="1"/>
</dbReference>
<comment type="caution">
    <text evidence="2">The sequence shown here is derived from an EMBL/GenBank/DDBJ whole genome shotgun (WGS) entry which is preliminary data.</text>
</comment>
<dbReference type="EMBL" id="QRBE01000001">
    <property type="protein sequence ID" value="RDS84677.1"/>
    <property type="molecule type" value="Genomic_DNA"/>
</dbReference>
<keyword evidence="3" id="KW-1185">Reference proteome</keyword>
<name>A0A370X8S5_9GAMM</name>
<dbReference type="OrthoDB" id="5683663at2"/>
<evidence type="ECO:0000313" key="2">
    <source>
        <dbReference type="EMBL" id="RDS84677.1"/>
    </source>
</evidence>
<dbReference type="Proteomes" id="UP000254258">
    <property type="component" value="Unassembled WGS sequence"/>
</dbReference>
<dbReference type="PANTHER" id="PTHR30373:SF8">
    <property type="entry name" value="BLL7265 PROTEIN"/>
    <property type="match status" value="1"/>
</dbReference>
<protein>
    <recommendedName>
        <fullName evidence="1">TPM domain-containing protein</fullName>
    </recommendedName>
</protein>
<evidence type="ECO:0000313" key="3">
    <source>
        <dbReference type="Proteomes" id="UP000254258"/>
    </source>
</evidence>
<dbReference type="AlphaFoldDB" id="A0A370X8S5"/>
<dbReference type="InterPro" id="IPR007621">
    <property type="entry name" value="TPM_dom"/>
</dbReference>
<reference evidence="2 3" key="1">
    <citation type="submission" date="2018-07" db="EMBL/GenBank/DDBJ databases">
        <title>Dyella monticola sp. nov. and Dyella psychrodurans sp. nov. isolated from monsoon evergreen broad-leaved forest soil of Dinghu Mountain, China.</title>
        <authorList>
            <person name="Gao Z."/>
            <person name="Qiu L."/>
        </authorList>
    </citation>
    <scope>NUCLEOTIDE SEQUENCE [LARGE SCALE GENOMIC DNA]</scope>
    <source>
        <strain evidence="2 3">4G-K06</strain>
    </source>
</reference>
<organism evidence="2 3">
    <name type="scientific">Dyella monticola</name>
    <dbReference type="NCBI Taxonomy" id="1927958"/>
    <lineage>
        <taxon>Bacteria</taxon>
        <taxon>Pseudomonadati</taxon>
        <taxon>Pseudomonadota</taxon>
        <taxon>Gammaproteobacteria</taxon>
        <taxon>Lysobacterales</taxon>
        <taxon>Rhodanobacteraceae</taxon>
        <taxon>Dyella</taxon>
    </lineage>
</organism>
<feature type="domain" description="TPM" evidence="1">
    <location>
        <begin position="29"/>
        <end position="144"/>
    </location>
</feature>
<evidence type="ECO:0000259" key="1">
    <source>
        <dbReference type="Pfam" id="PF04536"/>
    </source>
</evidence>
<proteinExistence type="predicted"/>
<gene>
    <name evidence="2" type="ORF">DWU98_01540</name>
</gene>
<dbReference type="RefSeq" id="WP_115493708.1">
    <property type="nucleotide sequence ID" value="NZ_QRBE01000001.1"/>
</dbReference>
<sequence length="168" mass="19112">MPSRSQRLIANLLEGWFQLHRRFPPELLDDMTAAIEDGERTHLGEVRFAIESRLPLSAVWAGLDASTRARQVFGQLGVWDTEHNCGVLIYVLMSEHHIEIVADRGIARRVKVHEWMSICNGMREQFTAGQWRAGVLHGITQVHALLAKHFPSHGRSRPDELPDRPVLL</sequence>
<dbReference type="Gene3D" id="3.10.310.50">
    <property type="match status" value="1"/>
</dbReference>
<accession>A0A370X8S5</accession>
<dbReference type="Pfam" id="PF04536">
    <property type="entry name" value="TPM_phosphatase"/>
    <property type="match status" value="1"/>
</dbReference>